<dbReference type="InterPro" id="IPR018490">
    <property type="entry name" value="cNMP-bd_dom_sf"/>
</dbReference>
<dbReference type="SMART" id="SM00100">
    <property type="entry name" value="cNMP"/>
    <property type="match status" value="1"/>
</dbReference>
<evidence type="ECO:0000256" key="3">
    <source>
        <dbReference type="ARBA" id="ARBA00022692"/>
    </source>
</evidence>
<dbReference type="PANTHER" id="PTHR45638">
    <property type="entry name" value="CYCLIC NUCLEOTIDE-GATED CATION CHANNEL SUBUNIT A"/>
    <property type="match status" value="1"/>
</dbReference>
<dbReference type="PROSITE" id="PS00889">
    <property type="entry name" value="CNMP_BINDING_2"/>
    <property type="match status" value="1"/>
</dbReference>
<keyword evidence="6" id="KW-0472">Membrane</keyword>
<reference evidence="11 12" key="1">
    <citation type="submission" date="2019-03" db="EMBL/GenBank/DDBJ databases">
        <title>Complete genome sequence of Ferrigenium kumadai strain An22, a microaerophilic iron-oxidizing bacterium isolated from a paddy field soil.</title>
        <authorList>
            <person name="Watanabe T."/>
            <person name="Asakawa S."/>
        </authorList>
    </citation>
    <scope>NUCLEOTIDE SEQUENCE [LARGE SCALE GENOMIC DNA]</scope>
    <source>
        <strain evidence="11 12">An22</strain>
    </source>
</reference>
<evidence type="ECO:0000256" key="8">
    <source>
        <dbReference type="ARBA" id="ARBA00023303"/>
    </source>
</evidence>
<sequence>MSVTEIDQLLVRFISAVDLFRKIEPDDVAALLRQSMRIDFEPDEQVFGEGDEGHSMYIVTKGMFEVYRHVAGNPVYIASIEPGEHFGEIALLVNRPRSASVRATLSSSVIRLSKHAIMSEHRAAALLFRNMAQLMAQRLVSVDNEVILHKTGKYPAFHPESTPSPTAQDEYIVRRS</sequence>
<feature type="domain" description="Cyclic nucleotide-binding" evidence="10">
    <location>
        <begin position="19"/>
        <end position="138"/>
    </location>
</feature>
<dbReference type="GO" id="GO:0005221">
    <property type="term" value="F:intracellularly cyclic nucleotide-activated monoatomic cation channel activity"/>
    <property type="evidence" value="ECO:0007669"/>
    <property type="project" value="InterPro"/>
</dbReference>
<keyword evidence="8" id="KW-0407">Ion channel</keyword>
<keyword evidence="5" id="KW-0406">Ion transport</keyword>
<evidence type="ECO:0000256" key="5">
    <source>
        <dbReference type="ARBA" id="ARBA00023065"/>
    </source>
</evidence>
<dbReference type="AlphaFoldDB" id="A0AAN1SZE4"/>
<evidence type="ECO:0000256" key="6">
    <source>
        <dbReference type="ARBA" id="ARBA00023136"/>
    </source>
</evidence>
<dbReference type="Pfam" id="PF00027">
    <property type="entry name" value="cNMP_binding"/>
    <property type="match status" value="1"/>
</dbReference>
<dbReference type="KEGG" id="fku:FGKAn22_15750"/>
<dbReference type="InterPro" id="IPR018488">
    <property type="entry name" value="cNMP-bd_CS"/>
</dbReference>
<dbReference type="EMBL" id="AP019536">
    <property type="protein sequence ID" value="BBI99882.1"/>
    <property type="molecule type" value="Genomic_DNA"/>
</dbReference>
<keyword evidence="2" id="KW-0813">Transport</keyword>
<dbReference type="GO" id="GO:0016020">
    <property type="term" value="C:membrane"/>
    <property type="evidence" value="ECO:0007669"/>
    <property type="project" value="UniProtKB-SubCell"/>
</dbReference>
<evidence type="ECO:0000313" key="11">
    <source>
        <dbReference type="EMBL" id="BBI99882.1"/>
    </source>
</evidence>
<evidence type="ECO:0000256" key="2">
    <source>
        <dbReference type="ARBA" id="ARBA00022448"/>
    </source>
</evidence>
<organism evidence="11 12">
    <name type="scientific">Ferrigenium kumadai</name>
    <dbReference type="NCBI Taxonomy" id="1682490"/>
    <lineage>
        <taxon>Bacteria</taxon>
        <taxon>Pseudomonadati</taxon>
        <taxon>Pseudomonadota</taxon>
        <taxon>Betaproteobacteria</taxon>
        <taxon>Nitrosomonadales</taxon>
        <taxon>Gallionellaceae</taxon>
        <taxon>Ferrigenium</taxon>
    </lineage>
</organism>
<keyword evidence="4" id="KW-1133">Transmembrane helix</keyword>
<evidence type="ECO:0000256" key="4">
    <source>
        <dbReference type="ARBA" id="ARBA00022989"/>
    </source>
</evidence>
<keyword evidence="7" id="KW-1071">Ligand-gated ion channel</keyword>
<evidence type="ECO:0000256" key="9">
    <source>
        <dbReference type="SAM" id="MobiDB-lite"/>
    </source>
</evidence>
<dbReference type="PROSITE" id="PS50042">
    <property type="entry name" value="CNMP_BINDING_3"/>
    <property type="match status" value="1"/>
</dbReference>
<accession>A0AAN1SZE4</accession>
<name>A0AAN1SZE4_9PROT</name>
<feature type="region of interest" description="Disordered" evidence="9">
    <location>
        <begin position="157"/>
        <end position="176"/>
    </location>
</feature>
<dbReference type="CDD" id="cd00038">
    <property type="entry name" value="CAP_ED"/>
    <property type="match status" value="1"/>
</dbReference>
<protein>
    <recommendedName>
        <fullName evidence="10">Cyclic nucleotide-binding domain-containing protein</fullName>
    </recommendedName>
</protein>
<dbReference type="PANTHER" id="PTHR45638:SF11">
    <property type="entry name" value="CYCLIC NUCLEOTIDE-GATED CATION CHANNEL SUBUNIT A"/>
    <property type="match status" value="1"/>
</dbReference>
<dbReference type="Proteomes" id="UP001319121">
    <property type="component" value="Chromosome"/>
</dbReference>
<evidence type="ECO:0000256" key="7">
    <source>
        <dbReference type="ARBA" id="ARBA00023286"/>
    </source>
</evidence>
<keyword evidence="12" id="KW-1185">Reference proteome</keyword>
<proteinExistence type="predicted"/>
<dbReference type="InterPro" id="IPR014710">
    <property type="entry name" value="RmlC-like_jellyroll"/>
</dbReference>
<dbReference type="GO" id="GO:0044877">
    <property type="term" value="F:protein-containing complex binding"/>
    <property type="evidence" value="ECO:0007669"/>
    <property type="project" value="TreeGrafter"/>
</dbReference>
<dbReference type="PRINTS" id="PR00103">
    <property type="entry name" value="CAMPKINASE"/>
</dbReference>
<comment type="subcellular location">
    <subcellularLocation>
        <location evidence="1">Membrane</location>
        <topology evidence="1">Multi-pass membrane protein</topology>
    </subcellularLocation>
</comment>
<keyword evidence="3" id="KW-0812">Transmembrane</keyword>
<evidence type="ECO:0000259" key="10">
    <source>
        <dbReference type="PROSITE" id="PS50042"/>
    </source>
</evidence>
<dbReference type="InterPro" id="IPR050866">
    <property type="entry name" value="CNG_cation_channel"/>
</dbReference>
<evidence type="ECO:0000313" key="12">
    <source>
        <dbReference type="Proteomes" id="UP001319121"/>
    </source>
</evidence>
<dbReference type="SUPFAM" id="SSF51206">
    <property type="entry name" value="cAMP-binding domain-like"/>
    <property type="match status" value="1"/>
</dbReference>
<dbReference type="RefSeq" id="WP_212785145.1">
    <property type="nucleotide sequence ID" value="NZ_AP019536.1"/>
</dbReference>
<dbReference type="InterPro" id="IPR000595">
    <property type="entry name" value="cNMP-bd_dom"/>
</dbReference>
<gene>
    <name evidence="11" type="ORF">FGKAn22_15750</name>
</gene>
<evidence type="ECO:0000256" key="1">
    <source>
        <dbReference type="ARBA" id="ARBA00004141"/>
    </source>
</evidence>
<dbReference type="Gene3D" id="2.60.120.10">
    <property type="entry name" value="Jelly Rolls"/>
    <property type="match status" value="1"/>
</dbReference>